<gene>
    <name evidence="7" type="ORF">J6377_14875</name>
</gene>
<evidence type="ECO:0000256" key="1">
    <source>
        <dbReference type="ARBA" id="ARBA00022729"/>
    </source>
</evidence>
<dbReference type="PANTHER" id="PTHR23221">
    <property type="entry name" value="GLYCOSYLPHOSPHATIDYLINOSITOL PHOSPHOLIPASE D"/>
    <property type="match status" value="1"/>
</dbReference>
<dbReference type="GO" id="GO:0007155">
    <property type="term" value="P:cell adhesion"/>
    <property type="evidence" value="ECO:0007669"/>
    <property type="project" value="InterPro"/>
</dbReference>
<keyword evidence="3" id="KW-0378">Hydrolase</keyword>
<dbReference type="PRINTS" id="PR01185">
    <property type="entry name" value="INTEGRINA"/>
</dbReference>
<keyword evidence="5" id="KW-0812">Transmembrane</keyword>
<dbReference type="Pfam" id="PF01839">
    <property type="entry name" value="FG-GAP"/>
    <property type="match status" value="4"/>
</dbReference>
<dbReference type="GeneID" id="61142144"/>
<feature type="domain" description="SbsA Ig-like" evidence="6">
    <location>
        <begin position="157"/>
        <end position="259"/>
    </location>
</feature>
<dbReference type="Gene3D" id="2.60.40.3710">
    <property type="match status" value="1"/>
</dbReference>
<feature type="transmembrane region" description="Helical" evidence="5">
    <location>
        <begin position="7"/>
        <end position="26"/>
    </location>
</feature>
<dbReference type="InterPro" id="IPR013517">
    <property type="entry name" value="FG-GAP"/>
</dbReference>
<dbReference type="Gene3D" id="2.60.40.1220">
    <property type="match status" value="5"/>
</dbReference>
<dbReference type="RefSeq" id="WP_000892827.1">
    <property type="nucleotide sequence ID" value="NZ_CP043891.1"/>
</dbReference>
<keyword evidence="4" id="KW-0325">Glycoprotein</keyword>
<proteinExistence type="predicted"/>
<reference evidence="7" key="1">
    <citation type="submission" date="2021-03" db="EMBL/GenBank/DDBJ databases">
        <title>Comparative genomic analysis of European sttrains of Leptospira interrogans serovars Copenhageni and Icterohaemorrhagiae.</title>
        <authorList>
            <person name="Arent Z."/>
            <person name="Gurgul A."/>
            <person name="Jasielczuk I."/>
            <person name="Pardyak L."/>
        </authorList>
    </citation>
    <scope>NUCLEOTIDE SEQUENCE</scope>
    <source>
        <strain evidence="7">X240</strain>
    </source>
</reference>
<dbReference type="InterPro" id="IPR013519">
    <property type="entry name" value="Int_alpha_beta-p"/>
</dbReference>
<feature type="domain" description="SbsA Ig-like" evidence="6">
    <location>
        <begin position="266"/>
        <end position="367"/>
    </location>
</feature>
<dbReference type="Pfam" id="PF13205">
    <property type="entry name" value="Big_5"/>
    <property type="match status" value="6"/>
</dbReference>
<dbReference type="InterPro" id="IPR028994">
    <property type="entry name" value="Integrin_alpha_N"/>
</dbReference>
<dbReference type="PROSITE" id="PS51470">
    <property type="entry name" value="FG_GAP"/>
    <property type="match status" value="4"/>
</dbReference>
<dbReference type="InterPro" id="IPR014755">
    <property type="entry name" value="Cu-Rt/internalin_Ig-like"/>
</dbReference>
<dbReference type="SMART" id="SM00191">
    <property type="entry name" value="Int_alpha"/>
    <property type="match status" value="7"/>
</dbReference>
<dbReference type="GO" id="GO:0008305">
    <property type="term" value="C:integrin complex"/>
    <property type="evidence" value="ECO:0007669"/>
    <property type="project" value="InterPro"/>
</dbReference>
<evidence type="ECO:0000256" key="3">
    <source>
        <dbReference type="ARBA" id="ARBA00022801"/>
    </source>
</evidence>
<evidence type="ECO:0000256" key="2">
    <source>
        <dbReference type="ARBA" id="ARBA00022737"/>
    </source>
</evidence>
<dbReference type="PANTHER" id="PTHR23221:SF7">
    <property type="entry name" value="PHOSPHATIDYLINOSITOL-GLYCAN-SPECIFIC PHOSPHOLIPASE D"/>
    <property type="match status" value="1"/>
</dbReference>
<keyword evidence="5" id="KW-0472">Membrane</keyword>
<dbReference type="EMBL" id="JAGGCK010000030">
    <property type="protein sequence ID" value="MBO8017055.1"/>
    <property type="molecule type" value="Genomic_DNA"/>
</dbReference>
<dbReference type="SUPFAM" id="SSF69318">
    <property type="entry name" value="Integrin alpha N-terminal domain"/>
    <property type="match status" value="1"/>
</dbReference>
<feature type="domain" description="SbsA Ig-like" evidence="6">
    <location>
        <begin position="51"/>
        <end position="150"/>
    </location>
</feature>
<dbReference type="Proteomes" id="UP000670463">
    <property type="component" value="Unassembled WGS sequence"/>
</dbReference>
<dbReference type="InterPro" id="IPR032812">
    <property type="entry name" value="SbsA_Ig"/>
</dbReference>
<name>A0AAW4K144_LEPIR</name>
<sequence length="1230" mass="125757">MLEPFLVISYIKTFISFSILIFGGIGCVQGKGNSMPFFAYLDFSNRSADSSFNVSQISPGPNVTGVSLNTSIQVGFSQKLDSSSIQSQSIQLTQGNTIIPGNFTSTEKTLLFNPTSSLAASTVYSVSISKDIKSMDGSSLSEDYTWSFTTNTIVDLVAPDVSLRTPTIGANLVPNNTSVQIAFTETMNCTSINIVNFTLKNNVTNVLEPSNVVCLGSVATLTPNNPLAFNTVYRVDILSTAKDLANNPLVNAYNWTFTTGVAPDLTVPTVSFVNPTPNAQNVPINETISIAFSEPINCATIIGSIVLDDNILIPGSVNGNPGCTGTTASFTPLGNLTPNTNYTVTVSNAITDLQNNPLTPSTWSFTTAAAVDQTQPTVTFTVPSANANGVGTNANPMVVFSEPMSCASVTSASFRLKRQATGVYLIGSVNCFGTSATWTPDPVNPLAFNTTYTVEIDQGALDTFNNPLIPINWNFTTGPGPDLTPPSVAVVTPANAAIGVPTNGGVSIAFSEAMNCGSILGGITLDDDPTTPGTVIPININCNGNTVSFAPTIPPLAFNTTYTVTILNTVTDSNNNALNGGNYAWSFTTGVAPDLVPPQVSLVSPLSGAVGVATNANITVAFNETINCSTLNFTVNNGINGTVNCSGSSATFIPSALTPLNAGTNYTATILTVNDIVGNPIGAAFGWSFTTGAAPDVTPPVVTIQNLRNNSIVESGFVIGTATDAGTITSVEVSLDNGAFVPATGTNPWKFKLPSDINTWKQNSQHTIIARAKDLANNLTTTAAISVRKGNNKDINGDGYVDLVSAEYGQGLLYIFHSSGNAGMTITNAQSASKIIVGVAAEEFGRTVSMGDLNGDGFADVISGAPGWNGAQGRVYIFHSSGNAGVNISFSGFATKTISGANAGARFGDSIVTGDLNGDGYADLASGEPVFNGSQGRVYVFHSAGAAGVTQINSAAANSTLTGENATDRFGYSLSTGNMNGDNFADLAIGAPGYGAGVGGGFVVNQGKVYIHHGAAGGLGGVITTLTNDSAGNAGEFGISLFAADFNGDGNSDLAIGSPNLGVGFGRVSVFTSAGGAGINTSTIGNAPLMINGTGGTNAFGVSLTAQDLNLDGRIDLISTTVIPNRVFVFHMPGAGAIGGFLTTGNATTQITSAFAGIGVSANAPKTPISGGDINGDGFPDLFVGGSSDNIFIFHSSTAGTGLLTNTTATAAGAITSSGLANGFFGCSVY</sequence>
<protein>
    <submittedName>
        <fullName evidence="7">Ig-like domain-containing protein</fullName>
    </submittedName>
</protein>
<keyword evidence="2" id="KW-0677">Repeat</keyword>
<feature type="domain" description="SbsA Ig-like" evidence="6">
    <location>
        <begin position="483"/>
        <end position="589"/>
    </location>
</feature>
<dbReference type="GO" id="GO:0016787">
    <property type="term" value="F:hydrolase activity"/>
    <property type="evidence" value="ECO:0007669"/>
    <property type="project" value="UniProtKB-KW"/>
</dbReference>
<feature type="domain" description="SbsA Ig-like" evidence="6">
    <location>
        <begin position="372"/>
        <end position="477"/>
    </location>
</feature>
<evidence type="ECO:0000313" key="7">
    <source>
        <dbReference type="EMBL" id="MBO8017055.1"/>
    </source>
</evidence>
<dbReference type="Gene3D" id="2.130.10.130">
    <property type="entry name" value="Integrin alpha, N-terminal"/>
    <property type="match status" value="3"/>
</dbReference>
<accession>A0AAW4K144</accession>
<comment type="caution">
    <text evidence="7">The sequence shown here is derived from an EMBL/GenBank/DDBJ whole genome shotgun (WGS) entry which is preliminary data.</text>
</comment>
<evidence type="ECO:0000313" key="8">
    <source>
        <dbReference type="Proteomes" id="UP000670463"/>
    </source>
</evidence>
<dbReference type="InterPro" id="IPR000413">
    <property type="entry name" value="Integrin_alpha"/>
</dbReference>
<evidence type="ECO:0000256" key="4">
    <source>
        <dbReference type="ARBA" id="ARBA00023180"/>
    </source>
</evidence>
<dbReference type="AlphaFoldDB" id="A0AAW4K144"/>
<keyword evidence="1" id="KW-0732">Signal</keyword>
<evidence type="ECO:0000256" key="5">
    <source>
        <dbReference type="SAM" id="Phobius"/>
    </source>
</evidence>
<organism evidence="7 8">
    <name type="scientific">Leptospira interrogans serovar Icterohaemorrhagiae</name>
    <dbReference type="NCBI Taxonomy" id="90062"/>
    <lineage>
        <taxon>Bacteria</taxon>
        <taxon>Pseudomonadati</taxon>
        <taxon>Spirochaetota</taxon>
        <taxon>Spirochaetia</taxon>
        <taxon>Leptospirales</taxon>
        <taxon>Leptospiraceae</taxon>
        <taxon>Leptospira</taxon>
    </lineage>
</organism>
<keyword evidence="5" id="KW-1133">Transmembrane helix</keyword>
<evidence type="ECO:0000259" key="6">
    <source>
        <dbReference type="Pfam" id="PF13205"/>
    </source>
</evidence>
<feature type="domain" description="SbsA Ig-like" evidence="6">
    <location>
        <begin position="596"/>
        <end position="691"/>
    </location>
</feature>